<keyword evidence="4" id="KW-1185">Reference proteome</keyword>
<feature type="domain" description="Protein NO VEIN C-terminal" evidence="2">
    <location>
        <begin position="162"/>
        <end position="236"/>
    </location>
</feature>
<feature type="region of interest" description="Disordered" evidence="1">
    <location>
        <begin position="285"/>
        <end position="325"/>
    </location>
</feature>
<protein>
    <submittedName>
        <fullName evidence="3">DUF3883 domain-containing protein</fullName>
    </submittedName>
</protein>
<gene>
    <name evidence="3" type="ORF">FFZ77_24085</name>
</gene>
<feature type="compositionally biased region" description="Low complexity" evidence="1">
    <location>
        <begin position="303"/>
        <end position="314"/>
    </location>
</feature>
<reference evidence="3 4" key="1">
    <citation type="submission" date="2019-06" db="EMBL/GenBank/DDBJ databases">
        <title>Comparative genomics and metabolomics analyses of clavulanic acid producing Streptomyces species provides insight into specialized metabolism and evolution of beta-lactam biosynthetic gene clusters.</title>
        <authorList>
            <person name="Moore M.A."/>
            <person name="Cruz-Morales P."/>
            <person name="Barona Gomez F."/>
            <person name="Kapil T."/>
        </authorList>
    </citation>
    <scope>NUCLEOTIDE SEQUENCE [LARGE SCALE GENOMIC DNA]</scope>
    <source>
        <strain evidence="3 4">T-272</strain>
    </source>
</reference>
<evidence type="ECO:0000313" key="3">
    <source>
        <dbReference type="EMBL" id="MQS38559.1"/>
    </source>
</evidence>
<sequence length="325" mass="35299">MTLLMTLLPSHGLVFRVLLLAHAADRAPRADADAWARAAFDRASHWGRSLDLRAAARALLAHGLAEATEDGIRVAARLRSLPAMESGAMRATARVLLAASPPPWLTQAVRSGSVVRDYIPDADLKALTWLEPELDALLADAAAQHLAAEGEVWRERLGEAAEAVVLSALRRTGREAVQVSLVSAAYGYDVEVSGDPVERIEVKGAGPETRGSFHLTRHEFETARRHPDTWSVVQVVFRPDAFRADVLGPEHVADMIRLMPQAVRAVVPEDTDAFVWEQSALLTPPAEDWRPTGLRPAADFSAPGLRPGLRPGLQRRPENPGRAGH</sequence>
<evidence type="ECO:0000259" key="2">
    <source>
        <dbReference type="Pfam" id="PF13020"/>
    </source>
</evidence>
<name>A0ABW9P0I5_9ACTN</name>
<dbReference type="EMBL" id="VDEQ01000268">
    <property type="protein sequence ID" value="MQS38559.1"/>
    <property type="molecule type" value="Genomic_DNA"/>
</dbReference>
<evidence type="ECO:0000313" key="4">
    <source>
        <dbReference type="Proteomes" id="UP000460558"/>
    </source>
</evidence>
<evidence type="ECO:0000256" key="1">
    <source>
        <dbReference type="SAM" id="MobiDB-lite"/>
    </source>
</evidence>
<dbReference type="Pfam" id="PF13020">
    <property type="entry name" value="NOV_C"/>
    <property type="match status" value="1"/>
</dbReference>
<proteinExistence type="predicted"/>
<dbReference type="Proteomes" id="UP000460558">
    <property type="component" value="Unassembled WGS sequence"/>
</dbReference>
<accession>A0ABW9P0I5</accession>
<organism evidence="3 4">
    <name type="scientific">Streptomyces katsurahamanus</name>
    <dbReference type="NCBI Taxonomy" id="2577098"/>
    <lineage>
        <taxon>Bacteria</taxon>
        <taxon>Bacillati</taxon>
        <taxon>Actinomycetota</taxon>
        <taxon>Actinomycetes</taxon>
        <taxon>Kitasatosporales</taxon>
        <taxon>Streptomycetaceae</taxon>
        <taxon>Streptomyces</taxon>
    </lineage>
</organism>
<comment type="caution">
    <text evidence="3">The sequence shown here is derived from an EMBL/GenBank/DDBJ whole genome shotgun (WGS) entry which is preliminary data.</text>
</comment>
<dbReference type="InterPro" id="IPR024975">
    <property type="entry name" value="NOV_C"/>
</dbReference>